<organism evidence="1 2">
    <name type="scientific">Candidatus Magnetobacterium bavaricum</name>
    <dbReference type="NCBI Taxonomy" id="29290"/>
    <lineage>
        <taxon>Bacteria</taxon>
        <taxon>Pseudomonadati</taxon>
        <taxon>Nitrospirota</taxon>
        <taxon>Thermodesulfovibrionia</taxon>
        <taxon>Thermodesulfovibrionales</taxon>
        <taxon>Candidatus Magnetobacteriaceae</taxon>
        <taxon>Candidatus Magnetobacterium</taxon>
    </lineage>
</organism>
<keyword evidence="2" id="KW-1185">Reference proteome</keyword>
<sequence length="53" mass="5911">MSLNGTTRSKYTVLSPSLAVPIPCIPNTHMPVKSTDINDNKVMTILTLLIQRW</sequence>
<protein>
    <submittedName>
        <fullName evidence="1">Uncharacterized protein</fullName>
    </submittedName>
</protein>
<dbReference type="Proteomes" id="UP000033423">
    <property type="component" value="Unassembled WGS sequence"/>
</dbReference>
<accession>A0A0F3GUY3</accession>
<dbReference type="AlphaFoldDB" id="A0A0F3GUY3"/>
<dbReference type="EMBL" id="LACI01000868">
    <property type="protein sequence ID" value="KJU85759.1"/>
    <property type="molecule type" value="Genomic_DNA"/>
</dbReference>
<gene>
    <name evidence="1" type="ORF">MBAV_002052</name>
</gene>
<comment type="caution">
    <text evidence="1">The sequence shown here is derived from an EMBL/GenBank/DDBJ whole genome shotgun (WGS) entry which is preliminary data.</text>
</comment>
<evidence type="ECO:0000313" key="1">
    <source>
        <dbReference type="EMBL" id="KJU85759.1"/>
    </source>
</evidence>
<proteinExistence type="predicted"/>
<evidence type="ECO:0000313" key="2">
    <source>
        <dbReference type="Proteomes" id="UP000033423"/>
    </source>
</evidence>
<name>A0A0F3GUY3_9BACT</name>
<reference evidence="1 2" key="1">
    <citation type="submission" date="2015-02" db="EMBL/GenBank/DDBJ databases">
        <title>Single-cell genomics of uncultivated deep-branching MTB reveals a conserved set of magnetosome genes.</title>
        <authorList>
            <person name="Kolinko S."/>
            <person name="Richter M."/>
            <person name="Glockner F.O."/>
            <person name="Brachmann A."/>
            <person name="Schuler D."/>
        </authorList>
    </citation>
    <scope>NUCLEOTIDE SEQUENCE [LARGE SCALE GENOMIC DNA]</scope>
    <source>
        <strain evidence="1">TM-1</strain>
    </source>
</reference>